<dbReference type="Pfam" id="PF13650">
    <property type="entry name" value="Asp_protease_2"/>
    <property type="match status" value="1"/>
</dbReference>
<evidence type="ECO:0000259" key="6">
    <source>
        <dbReference type="PROSITE" id="PS50158"/>
    </source>
</evidence>
<dbReference type="SUPFAM" id="SSF57756">
    <property type="entry name" value="Retrovirus zinc finger-like domains"/>
    <property type="match status" value="1"/>
</dbReference>
<evidence type="ECO:0000256" key="3">
    <source>
        <dbReference type="ARBA" id="ARBA00022722"/>
    </source>
</evidence>
<keyword evidence="3" id="KW-0540">Nuclease</keyword>
<keyword evidence="2" id="KW-0548">Nucleotidyltransferase</keyword>
<dbReference type="Pfam" id="PF00098">
    <property type="entry name" value="zf-CCHC"/>
    <property type="match status" value="1"/>
</dbReference>
<dbReference type="GO" id="GO:0016779">
    <property type="term" value="F:nucleotidyltransferase activity"/>
    <property type="evidence" value="ECO:0007669"/>
    <property type="project" value="UniProtKB-KW"/>
</dbReference>
<keyword evidence="5" id="KW-0862">Zinc</keyword>
<dbReference type="PROSITE" id="PS50878">
    <property type="entry name" value="RT_POL"/>
    <property type="match status" value="1"/>
</dbReference>
<dbReference type="CDD" id="cd05481">
    <property type="entry name" value="retropepsin_like_LTR_1"/>
    <property type="match status" value="1"/>
</dbReference>
<proteinExistence type="predicted"/>
<dbReference type="SUPFAM" id="SSF50630">
    <property type="entry name" value="Acid proteases"/>
    <property type="match status" value="1"/>
</dbReference>
<dbReference type="GO" id="GO:0004519">
    <property type="term" value="F:endonuclease activity"/>
    <property type="evidence" value="ECO:0007669"/>
    <property type="project" value="UniProtKB-KW"/>
</dbReference>
<dbReference type="GO" id="GO:0008270">
    <property type="term" value="F:zinc ion binding"/>
    <property type="evidence" value="ECO:0007669"/>
    <property type="project" value="UniProtKB-KW"/>
</dbReference>
<protein>
    <recommendedName>
        <fullName evidence="10">CCHC-type domain-containing protein</fullName>
    </recommendedName>
</protein>
<evidence type="ECO:0000313" key="8">
    <source>
        <dbReference type="EMBL" id="KAI9554977.1"/>
    </source>
</evidence>
<accession>A0AAD5KMC6</accession>
<dbReference type="EMBL" id="WJBH02000008">
    <property type="protein sequence ID" value="KAI9554977.1"/>
    <property type="molecule type" value="Genomic_DNA"/>
</dbReference>
<evidence type="ECO:0000256" key="4">
    <source>
        <dbReference type="ARBA" id="ARBA00022759"/>
    </source>
</evidence>
<evidence type="ECO:0008006" key="10">
    <source>
        <dbReference type="Google" id="ProtNLM"/>
    </source>
</evidence>
<reference evidence="8 9" key="1">
    <citation type="submission" date="2022-05" db="EMBL/GenBank/DDBJ databases">
        <title>A multi-omics perspective on studying reproductive biology in Daphnia sinensis.</title>
        <authorList>
            <person name="Jia J."/>
        </authorList>
    </citation>
    <scope>NUCLEOTIDE SEQUENCE [LARGE SCALE GENOMIC DNA]</scope>
    <source>
        <strain evidence="8 9">WSL</strain>
    </source>
</reference>
<keyword evidence="1" id="KW-0808">Transferase</keyword>
<keyword evidence="9" id="KW-1185">Reference proteome</keyword>
<dbReference type="Gene3D" id="4.10.60.10">
    <property type="entry name" value="Zinc finger, CCHC-type"/>
    <property type="match status" value="1"/>
</dbReference>
<dbReference type="Gene3D" id="2.40.70.10">
    <property type="entry name" value="Acid Proteases"/>
    <property type="match status" value="1"/>
</dbReference>
<gene>
    <name evidence="8" type="ORF">GHT06_020266</name>
</gene>
<organism evidence="8 9">
    <name type="scientific">Daphnia sinensis</name>
    <dbReference type="NCBI Taxonomy" id="1820382"/>
    <lineage>
        <taxon>Eukaryota</taxon>
        <taxon>Metazoa</taxon>
        <taxon>Ecdysozoa</taxon>
        <taxon>Arthropoda</taxon>
        <taxon>Crustacea</taxon>
        <taxon>Branchiopoda</taxon>
        <taxon>Diplostraca</taxon>
        <taxon>Cladocera</taxon>
        <taxon>Anomopoda</taxon>
        <taxon>Daphniidae</taxon>
        <taxon>Daphnia</taxon>
        <taxon>Daphnia similis group</taxon>
    </lineage>
</organism>
<dbReference type="Proteomes" id="UP000820818">
    <property type="component" value="Linkage Group LG8"/>
</dbReference>
<dbReference type="GO" id="GO:0071897">
    <property type="term" value="P:DNA biosynthetic process"/>
    <property type="evidence" value="ECO:0007669"/>
    <property type="project" value="UniProtKB-ARBA"/>
</dbReference>
<feature type="domain" description="Reverse transcriptase" evidence="7">
    <location>
        <begin position="438"/>
        <end position="615"/>
    </location>
</feature>
<dbReference type="Gene3D" id="3.10.10.10">
    <property type="entry name" value="HIV Type 1 Reverse Transcriptase, subunit A, domain 1"/>
    <property type="match status" value="1"/>
</dbReference>
<dbReference type="AlphaFoldDB" id="A0AAD5KMC6"/>
<keyword evidence="4" id="KW-0255">Endonuclease</keyword>
<dbReference type="InterPro" id="IPR000477">
    <property type="entry name" value="RT_dom"/>
</dbReference>
<name>A0AAD5KMC6_9CRUS</name>
<comment type="caution">
    <text evidence="8">The sequence shown here is derived from an EMBL/GenBank/DDBJ whole genome shotgun (WGS) entry which is preliminary data.</text>
</comment>
<evidence type="ECO:0000313" key="9">
    <source>
        <dbReference type="Proteomes" id="UP000820818"/>
    </source>
</evidence>
<dbReference type="SMART" id="SM00343">
    <property type="entry name" value="ZnF_C2HC"/>
    <property type="match status" value="2"/>
</dbReference>
<keyword evidence="5" id="KW-0863">Zinc-finger</keyword>
<dbReference type="PROSITE" id="PS50158">
    <property type="entry name" value="ZF_CCHC"/>
    <property type="match status" value="1"/>
</dbReference>
<dbReference type="GO" id="GO:0003676">
    <property type="term" value="F:nucleic acid binding"/>
    <property type="evidence" value="ECO:0007669"/>
    <property type="project" value="InterPro"/>
</dbReference>
<dbReference type="InterPro" id="IPR043502">
    <property type="entry name" value="DNA/RNA_pol_sf"/>
</dbReference>
<dbReference type="Gene3D" id="3.30.70.270">
    <property type="match status" value="2"/>
</dbReference>
<keyword evidence="4" id="KW-0378">Hydrolase</keyword>
<dbReference type="CDD" id="cd01647">
    <property type="entry name" value="RT_LTR"/>
    <property type="match status" value="1"/>
</dbReference>
<dbReference type="PANTHER" id="PTHR37984:SF5">
    <property type="entry name" value="PROTEIN NYNRIN-LIKE"/>
    <property type="match status" value="1"/>
</dbReference>
<dbReference type="InterPro" id="IPR036875">
    <property type="entry name" value="Znf_CCHC_sf"/>
</dbReference>
<evidence type="ECO:0000259" key="7">
    <source>
        <dbReference type="PROSITE" id="PS50878"/>
    </source>
</evidence>
<evidence type="ECO:0000256" key="1">
    <source>
        <dbReference type="ARBA" id="ARBA00022679"/>
    </source>
</evidence>
<keyword evidence="5" id="KW-0479">Metal-binding</keyword>
<dbReference type="PANTHER" id="PTHR37984">
    <property type="entry name" value="PROTEIN CBG26694"/>
    <property type="match status" value="1"/>
</dbReference>
<dbReference type="InterPro" id="IPR043128">
    <property type="entry name" value="Rev_trsase/Diguanyl_cyclase"/>
</dbReference>
<dbReference type="InterPro" id="IPR021109">
    <property type="entry name" value="Peptidase_aspartic_dom_sf"/>
</dbReference>
<dbReference type="SUPFAM" id="SSF56672">
    <property type="entry name" value="DNA/RNA polymerases"/>
    <property type="match status" value="1"/>
</dbReference>
<dbReference type="InterPro" id="IPR001878">
    <property type="entry name" value="Znf_CCHC"/>
</dbReference>
<evidence type="ECO:0000256" key="5">
    <source>
        <dbReference type="PROSITE-ProRule" id="PRU00047"/>
    </source>
</evidence>
<dbReference type="InterPro" id="IPR050951">
    <property type="entry name" value="Retrovirus_Pol_polyprotein"/>
</dbReference>
<sequence length="691" mass="77289">MASSLKFSDPFNFTASNLALEWSQWRKQFEWFILATRKGEKDEDVLVGVLLSLLGRDGVTFVYETFVFADALDGKKIKPVLDSFSSYFEPLKCEVFDRFHVVNSILRDQIVLGVASDAVREKLLYEHGLSLAGACSIVRACESSSSQLSQIKSRSDAIHAVQKKAPRERSRQHLSSTTPPSGFISCSNCGRRHKKGDCTATGITCYQCGQTGHYARRCPPRGTYMQQQLHSIEEVDDVVQGLASRFLDEEYVTHELKSSEEGEEWHEVLEVDGSAKVRFKLDSGATCNVLPLESYKKIGQLVSPSPGPRVRSYGARGGYLKVFGTCVASVACRGLTYTVKFVVVDEPGQPPILGLPTCRQMKLVKRIDAVTSERPLESPAVVIEFADVFEGIAKLPIEHDIKLASGDNYVDPVVCAADRLPFLLEEKVYKKLDQMVADKIIVPVVEPTEWVSRMLVVGKPDGDVRICLDPSELNKAILRQHFAVPTVDQLFAKIGKAKYFCSLDAASGFYQIPLTDRASYLCTMGTPKGRFRYLRLPFGLKSAPEVYLQVMSELFGDLPGVIVYFDDFLVTGDTVADLEVNLRKVFVRCREHNMKLNLRKCCFFLQQLPWLGHIIGHGTLRPDPEKVDAIVNMPDPTDKLSLQRLLGMVTHLDKFCKGLATLTRPLRDIFVTQRKTLRGVGRLSSRRLWPS</sequence>
<feature type="domain" description="CCHC-type" evidence="6">
    <location>
        <begin position="205"/>
        <end position="219"/>
    </location>
</feature>
<dbReference type="Pfam" id="PF00078">
    <property type="entry name" value="RVT_1"/>
    <property type="match status" value="1"/>
</dbReference>
<evidence type="ECO:0000256" key="2">
    <source>
        <dbReference type="ARBA" id="ARBA00022695"/>
    </source>
</evidence>